<dbReference type="EMBL" id="JAGTJQ010000005">
    <property type="protein sequence ID" value="KAH7030695.1"/>
    <property type="molecule type" value="Genomic_DNA"/>
</dbReference>
<dbReference type="GeneID" id="70177457"/>
<evidence type="ECO:0000313" key="2">
    <source>
        <dbReference type="EMBL" id="KAH7030695.1"/>
    </source>
</evidence>
<feature type="compositionally biased region" description="Low complexity" evidence="1">
    <location>
        <begin position="43"/>
        <end position="64"/>
    </location>
</feature>
<reference evidence="2" key="1">
    <citation type="journal article" date="2021" name="Nat. Commun.">
        <title>Genetic determinants of endophytism in the Arabidopsis root mycobiome.</title>
        <authorList>
            <person name="Mesny F."/>
            <person name="Miyauchi S."/>
            <person name="Thiergart T."/>
            <person name="Pickel B."/>
            <person name="Atanasova L."/>
            <person name="Karlsson M."/>
            <person name="Huettel B."/>
            <person name="Barry K.W."/>
            <person name="Haridas S."/>
            <person name="Chen C."/>
            <person name="Bauer D."/>
            <person name="Andreopoulos W."/>
            <person name="Pangilinan J."/>
            <person name="LaButti K."/>
            <person name="Riley R."/>
            <person name="Lipzen A."/>
            <person name="Clum A."/>
            <person name="Drula E."/>
            <person name="Henrissat B."/>
            <person name="Kohler A."/>
            <person name="Grigoriev I.V."/>
            <person name="Martin F.M."/>
            <person name="Hacquard S."/>
        </authorList>
    </citation>
    <scope>NUCLEOTIDE SEQUENCE</scope>
    <source>
        <strain evidence="2">MPI-CAGE-CH-0230</strain>
    </source>
</reference>
<dbReference type="AlphaFoldDB" id="A0A9P9BQB2"/>
<feature type="region of interest" description="Disordered" evidence="1">
    <location>
        <begin position="158"/>
        <end position="192"/>
    </location>
</feature>
<name>A0A9P9BQB2_9PEZI</name>
<protein>
    <submittedName>
        <fullName evidence="2">Uncharacterized protein</fullName>
    </submittedName>
</protein>
<feature type="region of interest" description="Disordered" evidence="1">
    <location>
        <begin position="34"/>
        <end position="64"/>
    </location>
</feature>
<accession>A0A9P9BQB2</accession>
<dbReference type="OrthoDB" id="3596146at2759"/>
<keyword evidence="3" id="KW-1185">Reference proteome</keyword>
<comment type="caution">
    <text evidence="2">The sequence shown here is derived from an EMBL/GenBank/DDBJ whole genome shotgun (WGS) entry which is preliminary data.</text>
</comment>
<organism evidence="2 3">
    <name type="scientific">Microdochium trichocladiopsis</name>
    <dbReference type="NCBI Taxonomy" id="1682393"/>
    <lineage>
        <taxon>Eukaryota</taxon>
        <taxon>Fungi</taxon>
        <taxon>Dikarya</taxon>
        <taxon>Ascomycota</taxon>
        <taxon>Pezizomycotina</taxon>
        <taxon>Sordariomycetes</taxon>
        <taxon>Xylariomycetidae</taxon>
        <taxon>Xylariales</taxon>
        <taxon>Microdochiaceae</taxon>
        <taxon>Microdochium</taxon>
    </lineage>
</organism>
<evidence type="ECO:0000256" key="1">
    <source>
        <dbReference type="SAM" id="MobiDB-lite"/>
    </source>
</evidence>
<sequence>MEPAAARHVGARLLAEIEEESLEELLQTIRTQLRAETAPAVDTNPSSTSRPTTTTTQHGAHQQPILSSQPQIPFPALQALISRHQKATQSAPPPVLSVSGRYLPLIYHLVSVLISTPPSSSPAHQHGPKPKRHCGYTVVIVDAECRFDVTRLVRCKTTTTTTESSTANEHSNDPDAGNDPDATPQNDDGDCYYYPATPSDLRHVYIYRPPHSQVRAAIAAAADFMLYGDHASRDREWWGTIVIGSSGLSGARTAPHSAAPRGGHASAAGVTAPAPATVTVTADVLTGYKGWLRVERAEQAPGFHIGISAEEALADRDRRADAMAKTEGKWRAVSRWGSYAFG</sequence>
<proteinExistence type="predicted"/>
<gene>
    <name evidence="2" type="ORF">B0I36DRAFT_112980</name>
</gene>
<evidence type="ECO:0000313" key="3">
    <source>
        <dbReference type="Proteomes" id="UP000756346"/>
    </source>
</evidence>
<dbReference type="Proteomes" id="UP000756346">
    <property type="component" value="Unassembled WGS sequence"/>
</dbReference>
<dbReference type="RefSeq" id="XP_046012375.1">
    <property type="nucleotide sequence ID" value="XM_046147911.1"/>
</dbReference>